<dbReference type="RefSeq" id="WP_208152240.1">
    <property type="nucleotide sequence ID" value="NZ_JAGEVF010000001.1"/>
</dbReference>
<evidence type="ECO:0000256" key="1">
    <source>
        <dbReference type="ARBA" id="ARBA00004196"/>
    </source>
</evidence>
<keyword evidence="4" id="KW-0175">Coiled coil</keyword>
<keyword evidence="9" id="KW-1185">Reference proteome</keyword>
<evidence type="ECO:0000256" key="2">
    <source>
        <dbReference type="ARBA" id="ARBA00009477"/>
    </source>
</evidence>
<dbReference type="Gene3D" id="1.10.287.470">
    <property type="entry name" value="Helix hairpin bin"/>
    <property type="match status" value="1"/>
</dbReference>
<dbReference type="Proteomes" id="UP000676776">
    <property type="component" value="Unassembled WGS sequence"/>
</dbReference>
<dbReference type="Pfam" id="PF25954">
    <property type="entry name" value="Beta-barrel_RND_2"/>
    <property type="match status" value="1"/>
</dbReference>
<reference evidence="8 9" key="1">
    <citation type="submission" date="2021-03" db="EMBL/GenBank/DDBJ databases">
        <title>Winogradskyella sp. nov., isolated from costal sediment.</title>
        <authorList>
            <person name="Gao C."/>
        </authorList>
    </citation>
    <scope>NUCLEOTIDE SEQUENCE [LARGE SCALE GENOMIC DNA]</scope>
    <source>
        <strain evidence="8 9">DF17</strain>
    </source>
</reference>
<evidence type="ECO:0000256" key="3">
    <source>
        <dbReference type="ARBA" id="ARBA00022448"/>
    </source>
</evidence>
<dbReference type="Gene3D" id="2.40.30.170">
    <property type="match status" value="1"/>
</dbReference>
<dbReference type="PANTHER" id="PTHR30469">
    <property type="entry name" value="MULTIDRUG RESISTANCE PROTEIN MDTA"/>
    <property type="match status" value="1"/>
</dbReference>
<evidence type="ECO:0000256" key="4">
    <source>
        <dbReference type="SAM" id="Coils"/>
    </source>
</evidence>
<dbReference type="PROSITE" id="PS51257">
    <property type="entry name" value="PROKAR_LIPOPROTEIN"/>
    <property type="match status" value="1"/>
</dbReference>
<dbReference type="InterPro" id="IPR058792">
    <property type="entry name" value="Beta-barrel_RND_2"/>
</dbReference>
<evidence type="ECO:0000313" key="9">
    <source>
        <dbReference type="Proteomes" id="UP000676776"/>
    </source>
</evidence>
<dbReference type="InterPro" id="IPR058625">
    <property type="entry name" value="MdtA-like_BSH"/>
</dbReference>
<evidence type="ECO:0000259" key="7">
    <source>
        <dbReference type="Pfam" id="PF25967"/>
    </source>
</evidence>
<feature type="domain" description="CusB-like beta-barrel" evidence="6">
    <location>
        <begin position="238"/>
        <end position="310"/>
    </location>
</feature>
<dbReference type="SUPFAM" id="SSF111369">
    <property type="entry name" value="HlyD-like secretion proteins"/>
    <property type="match status" value="1"/>
</dbReference>
<gene>
    <name evidence="8" type="ORF">J4050_01895</name>
</gene>
<dbReference type="Pfam" id="PF25917">
    <property type="entry name" value="BSH_RND"/>
    <property type="match status" value="1"/>
</dbReference>
<evidence type="ECO:0000259" key="6">
    <source>
        <dbReference type="Pfam" id="PF25954"/>
    </source>
</evidence>
<accession>A0ABS3SZL3</accession>
<organism evidence="8 9">
    <name type="scientific">Winogradskyella pelagia</name>
    <dbReference type="NCBI Taxonomy" id="2819984"/>
    <lineage>
        <taxon>Bacteria</taxon>
        <taxon>Pseudomonadati</taxon>
        <taxon>Bacteroidota</taxon>
        <taxon>Flavobacteriia</taxon>
        <taxon>Flavobacteriales</taxon>
        <taxon>Flavobacteriaceae</taxon>
        <taxon>Winogradskyella</taxon>
    </lineage>
</organism>
<feature type="domain" description="Multidrug resistance protein MdtA-like barrel-sandwich hybrid" evidence="5">
    <location>
        <begin position="105"/>
        <end position="227"/>
    </location>
</feature>
<dbReference type="InterPro" id="IPR058627">
    <property type="entry name" value="MdtA-like_C"/>
</dbReference>
<name>A0ABS3SZL3_9FLAO</name>
<comment type="caution">
    <text evidence="8">The sequence shown here is derived from an EMBL/GenBank/DDBJ whole genome shotgun (WGS) entry which is preliminary data.</text>
</comment>
<dbReference type="Gene3D" id="2.40.420.20">
    <property type="match status" value="1"/>
</dbReference>
<evidence type="ECO:0000313" key="8">
    <source>
        <dbReference type="EMBL" id="MBO3115479.1"/>
    </source>
</evidence>
<comment type="similarity">
    <text evidence="2">Belongs to the membrane fusion protein (MFP) (TC 8.A.1) family.</text>
</comment>
<feature type="domain" description="Multidrug resistance protein MdtA-like C-terminal permuted SH3" evidence="7">
    <location>
        <begin position="315"/>
        <end position="379"/>
    </location>
</feature>
<dbReference type="NCBIfam" id="TIGR01730">
    <property type="entry name" value="RND_mfp"/>
    <property type="match status" value="1"/>
</dbReference>
<sequence>MKFQYILLVLTSLALISCGGKETIDASKISVEKVLNSKDLDSIKAKKDELYAAQQEISAQLKQLNDRIALLDENSKLPLITTVISEAEPFYHFIELQGNVTTKSVVTISSEFNGQLTQVFVKEGQKVSKGQVLAKIDDGGLSQQIAQMKIQRDLAKTTFERQKRLWEQNIGSEIQYLQAKSNYEAQSEAISQMNQQLAKTKVTAPISGTIDEIFIEQGNLVAAGLSLMRLVNLNNMYIETDVPERYVADVTKGKTVDIEFPFLGKTMSSTIRQASDYINPSNRTYTIEVPVTEKDSNIKPNLTARLRINDYTNENAILIPQNIISEDAGGSQYVFALKDISNNMGTVERIDIKTGKTQGDIIEVISGLQPNMQLIKEGARSVKNGQRVKIDRQS</sequence>
<feature type="coiled-coil region" evidence="4">
    <location>
        <begin position="47"/>
        <end position="74"/>
    </location>
</feature>
<proteinExistence type="inferred from homology"/>
<keyword evidence="3" id="KW-0813">Transport</keyword>
<dbReference type="Gene3D" id="2.40.50.100">
    <property type="match status" value="1"/>
</dbReference>
<comment type="subcellular location">
    <subcellularLocation>
        <location evidence="1">Cell envelope</location>
    </subcellularLocation>
</comment>
<dbReference type="InterPro" id="IPR006143">
    <property type="entry name" value="RND_pump_MFP"/>
</dbReference>
<dbReference type="EMBL" id="JAGEVF010000001">
    <property type="protein sequence ID" value="MBO3115479.1"/>
    <property type="molecule type" value="Genomic_DNA"/>
</dbReference>
<dbReference type="Pfam" id="PF25967">
    <property type="entry name" value="RND-MFP_C"/>
    <property type="match status" value="1"/>
</dbReference>
<protein>
    <submittedName>
        <fullName evidence="8">Efflux RND transporter periplasmic adaptor subunit</fullName>
    </submittedName>
</protein>
<evidence type="ECO:0000259" key="5">
    <source>
        <dbReference type="Pfam" id="PF25917"/>
    </source>
</evidence>